<keyword evidence="10 13" id="KW-0472">Membrane</keyword>
<keyword evidence="9 12" id="KW-0408">Iron</keyword>
<keyword evidence="5 12" id="KW-0349">Heme</keyword>
<accession>A0A918W5H2</accession>
<name>A0A918W5H2_9GAMM</name>
<dbReference type="Pfam" id="PF01127">
    <property type="entry name" value="Sdh_cyt"/>
    <property type="match status" value="1"/>
</dbReference>
<evidence type="ECO:0000256" key="13">
    <source>
        <dbReference type="SAM" id="Phobius"/>
    </source>
</evidence>
<keyword evidence="6 13" id="KW-0812">Transmembrane</keyword>
<comment type="similarity">
    <text evidence="3">Belongs to the cytochrome b560 family.</text>
</comment>
<keyword evidence="15" id="KW-1185">Reference proteome</keyword>
<feature type="transmembrane region" description="Helical" evidence="13">
    <location>
        <begin position="21"/>
        <end position="46"/>
    </location>
</feature>
<keyword evidence="7 12" id="KW-0479">Metal-binding</keyword>
<dbReference type="GO" id="GO:0006099">
    <property type="term" value="P:tricarboxylic acid cycle"/>
    <property type="evidence" value="ECO:0007669"/>
    <property type="project" value="InterPro"/>
</dbReference>
<dbReference type="InterPro" id="IPR034804">
    <property type="entry name" value="SQR/QFR_C/D"/>
</dbReference>
<dbReference type="Gene3D" id="1.20.1300.10">
    <property type="entry name" value="Fumarate reductase/succinate dehydrogenase, transmembrane subunit"/>
    <property type="match status" value="1"/>
</dbReference>
<dbReference type="GO" id="GO:0046872">
    <property type="term" value="F:metal ion binding"/>
    <property type="evidence" value="ECO:0007669"/>
    <property type="project" value="UniProtKB-KW"/>
</dbReference>
<protein>
    <recommendedName>
        <fullName evidence="4">Succinate dehydrogenase cytochrome b556 subunit</fullName>
    </recommendedName>
</protein>
<comment type="subcellular location">
    <subcellularLocation>
        <location evidence="2">Membrane</location>
    </subcellularLocation>
</comment>
<evidence type="ECO:0000256" key="7">
    <source>
        <dbReference type="ARBA" id="ARBA00022723"/>
    </source>
</evidence>
<evidence type="ECO:0000256" key="5">
    <source>
        <dbReference type="ARBA" id="ARBA00022617"/>
    </source>
</evidence>
<evidence type="ECO:0000313" key="14">
    <source>
        <dbReference type="EMBL" id="GHA70733.1"/>
    </source>
</evidence>
<reference evidence="14" key="2">
    <citation type="submission" date="2020-09" db="EMBL/GenBank/DDBJ databases">
        <authorList>
            <person name="Sun Q."/>
            <person name="Kim S."/>
        </authorList>
    </citation>
    <scope>NUCLEOTIDE SEQUENCE</scope>
    <source>
        <strain evidence="14">KCTC 23077</strain>
    </source>
</reference>
<feature type="binding site" description="axial binding residue" evidence="12">
    <location>
        <position position="81"/>
    </location>
    <ligand>
        <name>heme</name>
        <dbReference type="ChEBI" id="CHEBI:30413"/>
        <note>ligand shared with second transmembrane subunit</note>
    </ligand>
    <ligandPart>
        <name>Fe</name>
        <dbReference type="ChEBI" id="CHEBI:18248"/>
    </ligandPart>
</feature>
<comment type="function">
    <text evidence="1">Membrane-anchoring subunit of succinate dehydrogenase (SDH).</text>
</comment>
<comment type="cofactor">
    <cofactor evidence="12">
        <name>heme</name>
        <dbReference type="ChEBI" id="CHEBI:30413"/>
    </cofactor>
    <text evidence="12">The heme is bound between the two transmembrane subunits.</text>
</comment>
<dbReference type="InterPro" id="IPR014314">
    <property type="entry name" value="Succ_DH_cytb556"/>
</dbReference>
<dbReference type="InterPro" id="IPR000701">
    <property type="entry name" value="SuccDH_FuR_B_TM-su"/>
</dbReference>
<dbReference type="GO" id="GO:0009055">
    <property type="term" value="F:electron transfer activity"/>
    <property type="evidence" value="ECO:0007669"/>
    <property type="project" value="InterPro"/>
</dbReference>
<dbReference type="PIRSF" id="PIRSF000178">
    <property type="entry name" value="SDH_cyt_b560"/>
    <property type="match status" value="1"/>
</dbReference>
<feature type="transmembrane region" description="Helical" evidence="13">
    <location>
        <begin position="66"/>
        <end position="86"/>
    </location>
</feature>
<dbReference type="PANTHER" id="PTHR10978:SF5">
    <property type="entry name" value="SUCCINATE DEHYDROGENASE CYTOCHROME B560 SUBUNIT, MITOCHONDRIAL"/>
    <property type="match status" value="1"/>
</dbReference>
<dbReference type="PANTHER" id="PTHR10978">
    <property type="entry name" value="SUCCINATE DEHYDROGENASE CYTOCHROME B560 SUBUNIT"/>
    <property type="match status" value="1"/>
</dbReference>
<evidence type="ECO:0000256" key="4">
    <source>
        <dbReference type="ARBA" id="ARBA00020076"/>
    </source>
</evidence>
<evidence type="ECO:0000256" key="11">
    <source>
        <dbReference type="ARBA" id="ARBA00025912"/>
    </source>
</evidence>
<dbReference type="SUPFAM" id="SSF81343">
    <property type="entry name" value="Fumarate reductase respiratory complex transmembrane subunits"/>
    <property type="match status" value="1"/>
</dbReference>
<dbReference type="EMBL" id="BMYD01000001">
    <property type="protein sequence ID" value="GHA70733.1"/>
    <property type="molecule type" value="Genomic_DNA"/>
</dbReference>
<keyword evidence="8 13" id="KW-1133">Transmembrane helix</keyword>
<evidence type="ECO:0000256" key="6">
    <source>
        <dbReference type="ARBA" id="ARBA00022692"/>
    </source>
</evidence>
<evidence type="ECO:0000256" key="12">
    <source>
        <dbReference type="PIRSR" id="PIRSR000178-1"/>
    </source>
</evidence>
<dbReference type="Proteomes" id="UP000646426">
    <property type="component" value="Unassembled WGS sequence"/>
</dbReference>
<evidence type="ECO:0000256" key="10">
    <source>
        <dbReference type="ARBA" id="ARBA00023136"/>
    </source>
</evidence>
<evidence type="ECO:0000256" key="9">
    <source>
        <dbReference type="ARBA" id="ARBA00023004"/>
    </source>
</evidence>
<dbReference type="GO" id="GO:0016020">
    <property type="term" value="C:membrane"/>
    <property type="evidence" value="ECO:0007669"/>
    <property type="project" value="UniProtKB-SubCell"/>
</dbReference>
<feature type="transmembrane region" description="Helical" evidence="13">
    <location>
        <begin position="107"/>
        <end position="126"/>
    </location>
</feature>
<dbReference type="RefSeq" id="WP_189452755.1">
    <property type="nucleotide sequence ID" value="NZ_BMYD01000001.1"/>
</dbReference>
<evidence type="ECO:0000256" key="3">
    <source>
        <dbReference type="ARBA" id="ARBA00007244"/>
    </source>
</evidence>
<comment type="subunit">
    <text evidence="11">Part of an enzyme complex containing four subunits: a flavoprotein, an iron-sulfur protein, plus two membrane-anchoring proteins, SdhC and SdhD. The complex can form homotrimers.</text>
</comment>
<dbReference type="AlphaFoldDB" id="A0A918W5H2"/>
<evidence type="ECO:0000256" key="1">
    <source>
        <dbReference type="ARBA" id="ARBA00004050"/>
    </source>
</evidence>
<evidence type="ECO:0000313" key="15">
    <source>
        <dbReference type="Proteomes" id="UP000646426"/>
    </source>
</evidence>
<dbReference type="CDD" id="cd03499">
    <property type="entry name" value="SQR_TypeC_SdhC"/>
    <property type="match status" value="1"/>
</dbReference>
<reference evidence="14" key="1">
    <citation type="journal article" date="2014" name="Int. J. Syst. Evol. Microbiol.">
        <title>Complete genome sequence of Corynebacterium casei LMG S-19264T (=DSM 44701T), isolated from a smear-ripened cheese.</title>
        <authorList>
            <consortium name="US DOE Joint Genome Institute (JGI-PGF)"/>
            <person name="Walter F."/>
            <person name="Albersmeier A."/>
            <person name="Kalinowski J."/>
            <person name="Ruckert C."/>
        </authorList>
    </citation>
    <scope>NUCLEOTIDE SEQUENCE</scope>
    <source>
        <strain evidence="14">KCTC 23077</strain>
    </source>
</reference>
<sequence length="131" mass="14213">MAHRPRPLSPHLQVYRWQVQMVVSILTRATGIIAGLAAFLFTAGLVALAAGDAAWLEFVELVRSPLGFIVLFVWTWALAFHSFAGIRHLAQDAGVGMKIESVIRSSWATIIGSLLVTALVWVIAMMQEGGA</sequence>
<proteinExistence type="inferred from homology"/>
<gene>
    <name evidence="14" type="primary">sdhC</name>
    <name evidence="14" type="ORF">GCM10007067_03690</name>
</gene>
<dbReference type="NCBIfam" id="TIGR02970">
    <property type="entry name" value="succ_dehyd_cytB"/>
    <property type="match status" value="1"/>
</dbReference>
<evidence type="ECO:0000256" key="2">
    <source>
        <dbReference type="ARBA" id="ARBA00004370"/>
    </source>
</evidence>
<comment type="caution">
    <text evidence="14">The sequence shown here is derived from an EMBL/GenBank/DDBJ whole genome shotgun (WGS) entry which is preliminary data.</text>
</comment>
<organism evidence="14 15">
    <name type="scientific">Cognatilysobacter bugurensis</name>
    <dbReference type="NCBI Taxonomy" id="543356"/>
    <lineage>
        <taxon>Bacteria</taxon>
        <taxon>Pseudomonadati</taxon>
        <taxon>Pseudomonadota</taxon>
        <taxon>Gammaproteobacteria</taxon>
        <taxon>Lysobacterales</taxon>
        <taxon>Lysobacteraceae</taxon>
        <taxon>Cognatilysobacter</taxon>
    </lineage>
</organism>
<evidence type="ECO:0000256" key="8">
    <source>
        <dbReference type="ARBA" id="ARBA00022989"/>
    </source>
</evidence>